<sequence length="594" mass="64542">MEAAAKRLDSLTKPKGSLGQFETWLIQAAGIQGTPIARFDQAHVVIMAGDHGVVEEGVSAYPADVTAQMVMNFLRGQAAVNALARQAQAQVHVVDIGVKGTIDHPFLIHKKVRAGTRNFCHEQALTTEEVWQALAIGVEVGEAVAIGGERVIALGEMGIGNTAVSSALLCAFSGVEVADVVGRGTGIDDTALARKISVIARALDLHQPKAQEPLDVLCKLGGLEIIGLAGVALGAAANRAVILADGLISTVAVLIAAKFEPRVSQYVIAAHRSPEPGHALALRLLGLRPVLDLGMRLGEASGAVTALLTLQGAARAMKEMATFEEASVATERFDSHLASAISAKHVHNVEEQRDDGMTLPGKSSSFSQEEPGLQYTEEELFFSEAERAAVYKAIYLRRDIRRFVPKELPEDALLRILNAGHHGPSVGFMQPWNFIVIRDHKLKQQLRNVVERERIAASLHFPDRKRDEYLRLKVEGILEAPLTICVTNDPTRGGSHVLGRNSIPETDLFSVSCAIENMWLAARAENIALGWVSIYQKPDIQEILRIPPHVTPVGLLTLGYTDEWPQQPILKTSGWRERVPFTEVLYQNQWGNRG</sequence>
<dbReference type="SUPFAM" id="SSF52733">
    <property type="entry name" value="Nicotinate mononucleotide:5,6-dimethylbenzimidazole phosphoribosyltransferase (CobT)"/>
    <property type="match status" value="1"/>
</dbReference>
<evidence type="ECO:0000256" key="8">
    <source>
        <dbReference type="ARBA" id="ARBA00022679"/>
    </source>
</evidence>
<name>A0A2U3D8S0_SULT2</name>
<dbReference type="AlphaFoldDB" id="A0A2U3D8S0"/>
<reference evidence="13 14" key="1">
    <citation type="submission" date="2016-11" db="EMBL/GenBank/DDBJ databases">
        <title>Comparative genomics of Acidibacillus ferroxidans species.</title>
        <authorList>
            <person name="Oliveira G."/>
            <person name="Nunes G."/>
            <person name="Oliveira R."/>
            <person name="Araujo F."/>
            <person name="Salim A."/>
            <person name="Scholte L."/>
            <person name="Morais D."/>
            <person name="Nancucheo I."/>
            <person name="Johnson D.B."/>
            <person name="Grail B."/>
            <person name="Bittencourt J."/>
            <person name="Valadares R."/>
        </authorList>
    </citation>
    <scope>NUCLEOTIDE SEQUENCE [LARGE SCALE GENOMIC DNA]</scope>
    <source>
        <strain evidence="13 14">Y002</strain>
    </source>
</reference>
<dbReference type="NCBIfam" id="NF000996">
    <property type="entry name" value="PRK00105.1"/>
    <property type="match status" value="1"/>
</dbReference>
<dbReference type="NCBIfam" id="TIGR03160">
    <property type="entry name" value="cobT_DBIPRT"/>
    <property type="match status" value="1"/>
</dbReference>
<evidence type="ECO:0000256" key="3">
    <source>
        <dbReference type="ARBA" id="ARBA00007110"/>
    </source>
</evidence>
<evidence type="ECO:0000256" key="7">
    <source>
        <dbReference type="ARBA" id="ARBA00022676"/>
    </source>
</evidence>
<evidence type="ECO:0000256" key="1">
    <source>
        <dbReference type="ARBA" id="ARBA00002197"/>
    </source>
</evidence>
<evidence type="ECO:0000256" key="5">
    <source>
        <dbReference type="ARBA" id="ARBA00015486"/>
    </source>
</evidence>
<dbReference type="Pfam" id="PF00881">
    <property type="entry name" value="Nitroreductase"/>
    <property type="match status" value="1"/>
</dbReference>
<dbReference type="SUPFAM" id="SSF55469">
    <property type="entry name" value="FMN-dependent nitroreductase-like"/>
    <property type="match status" value="1"/>
</dbReference>
<dbReference type="InterPro" id="IPR012825">
    <property type="entry name" value="BluB"/>
</dbReference>
<evidence type="ECO:0000256" key="6">
    <source>
        <dbReference type="ARBA" id="ARBA00022573"/>
    </source>
</evidence>
<evidence type="ECO:0000256" key="9">
    <source>
        <dbReference type="ARBA" id="ARBA00030686"/>
    </source>
</evidence>
<evidence type="ECO:0000259" key="12">
    <source>
        <dbReference type="Pfam" id="PF00881"/>
    </source>
</evidence>
<dbReference type="Pfam" id="PF02277">
    <property type="entry name" value="DBI_PRT"/>
    <property type="match status" value="1"/>
</dbReference>
<dbReference type="InterPro" id="IPR023195">
    <property type="entry name" value="Nict_dMeBzImd_PRibTrfase_N"/>
</dbReference>
<feature type="active site" description="Proton acceptor" evidence="11">
    <location>
        <position position="299"/>
    </location>
</feature>
<dbReference type="Gene3D" id="1.10.1610.10">
    <property type="match status" value="1"/>
</dbReference>
<evidence type="ECO:0000256" key="10">
    <source>
        <dbReference type="ARBA" id="ARBA00047340"/>
    </source>
</evidence>
<keyword evidence="14" id="KW-1185">Reference proteome</keyword>
<keyword evidence="6 11" id="KW-0169">Cobalamin biosynthesis</keyword>
<dbReference type="NCBIfam" id="TIGR02476">
    <property type="entry name" value="BluB"/>
    <property type="match status" value="1"/>
</dbReference>
<evidence type="ECO:0000313" key="13">
    <source>
        <dbReference type="EMBL" id="PWI57673.1"/>
    </source>
</evidence>
<dbReference type="PANTHER" id="PTHR43463:SF1">
    <property type="entry name" value="NICOTINATE-NUCLEOTIDE--DIMETHYLBENZIMIDAZOLE PHOSPHORIBOSYLTRANSFERASE"/>
    <property type="match status" value="1"/>
</dbReference>
<dbReference type="PANTHER" id="PTHR43463">
    <property type="entry name" value="NICOTINATE-NUCLEOTIDE--DIMETHYLBENZIMIDAZOLE PHOSPHORIBOSYLTRANSFERASE"/>
    <property type="match status" value="1"/>
</dbReference>
<dbReference type="InterPro" id="IPR003200">
    <property type="entry name" value="Nict_dMeBzImd_PRibTrfase"/>
</dbReference>
<dbReference type="InterPro" id="IPR000415">
    <property type="entry name" value="Nitroreductase-like"/>
</dbReference>
<evidence type="ECO:0000256" key="4">
    <source>
        <dbReference type="ARBA" id="ARBA00011991"/>
    </source>
</evidence>
<dbReference type="EMBL" id="MPDK01000010">
    <property type="protein sequence ID" value="PWI57673.1"/>
    <property type="molecule type" value="Genomic_DNA"/>
</dbReference>
<proteinExistence type="inferred from homology"/>
<dbReference type="InterPro" id="IPR017846">
    <property type="entry name" value="Nict_dMeBzImd_PRibTrfase_bact"/>
</dbReference>
<organism evidence="13 14">
    <name type="scientific">Sulfoacidibacillus thermotolerans</name>
    <name type="common">Acidibacillus sulfuroxidans</name>
    <dbReference type="NCBI Taxonomy" id="1765684"/>
    <lineage>
        <taxon>Bacteria</taxon>
        <taxon>Bacillati</taxon>
        <taxon>Bacillota</taxon>
        <taxon>Bacilli</taxon>
        <taxon>Bacillales</taxon>
        <taxon>Alicyclobacillaceae</taxon>
        <taxon>Sulfoacidibacillus</taxon>
    </lineage>
</organism>
<feature type="domain" description="Nitroreductase" evidence="12">
    <location>
        <begin position="397"/>
        <end position="560"/>
    </location>
</feature>
<comment type="catalytic activity">
    <reaction evidence="10 11">
        <text>5,6-dimethylbenzimidazole + nicotinate beta-D-ribonucleotide = alpha-ribazole 5'-phosphate + nicotinate + H(+)</text>
        <dbReference type="Rhea" id="RHEA:11196"/>
        <dbReference type="ChEBI" id="CHEBI:15378"/>
        <dbReference type="ChEBI" id="CHEBI:15890"/>
        <dbReference type="ChEBI" id="CHEBI:32544"/>
        <dbReference type="ChEBI" id="CHEBI:57502"/>
        <dbReference type="ChEBI" id="CHEBI:57918"/>
        <dbReference type="EC" id="2.4.2.21"/>
    </reaction>
</comment>
<dbReference type="HAMAP" id="MF_00230">
    <property type="entry name" value="CobT"/>
    <property type="match status" value="1"/>
</dbReference>
<dbReference type="InterPro" id="IPR029479">
    <property type="entry name" value="Nitroreductase"/>
</dbReference>
<gene>
    <name evidence="11" type="primary">cobT</name>
    <name evidence="13" type="ORF">BM613_07350</name>
</gene>
<evidence type="ECO:0000256" key="2">
    <source>
        <dbReference type="ARBA" id="ARBA00005049"/>
    </source>
</evidence>
<comment type="pathway">
    <text evidence="2 11">Nucleoside biosynthesis; alpha-ribazole biosynthesis; alpha-ribazole from 5,6-dimethylbenzimidazole: step 1/2.</text>
</comment>
<comment type="function">
    <text evidence="1 11">Catalyzes the synthesis of alpha-ribazole-5'-phosphate from nicotinate mononucleotide (NAMN) and 5,6-dimethylbenzimidazole (DMB).</text>
</comment>
<evidence type="ECO:0000313" key="14">
    <source>
        <dbReference type="Proteomes" id="UP000245380"/>
    </source>
</evidence>
<comment type="similarity">
    <text evidence="3 11">Belongs to the CobT family.</text>
</comment>
<dbReference type="UniPathway" id="UPA00061">
    <property type="reaction ID" value="UER00516"/>
</dbReference>
<protein>
    <recommendedName>
        <fullName evidence="5 11">Nicotinate-nucleotide--dimethylbenzimidazole phosphoribosyltransferase</fullName>
        <shortName evidence="11">NN:DBI PRT</shortName>
        <ecNumber evidence="4 11">2.4.2.21</ecNumber>
    </recommendedName>
    <alternativeName>
        <fullName evidence="9 11">N(1)-alpha-phosphoribosyltransferase</fullName>
    </alternativeName>
</protein>
<dbReference type="EC" id="2.4.2.21" evidence="4 11"/>
<dbReference type="InterPro" id="IPR036087">
    <property type="entry name" value="Nict_dMeBzImd_PRibTrfase_sf"/>
</dbReference>
<dbReference type="GO" id="GO:0008939">
    <property type="term" value="F:nicotinate-nucleotide-dimethylbenzimidazole phosphoribosyltransferase activity"/>
    <property type="evidence" value="ECO:0007669"/>
    <property type="project" value="UniProtKB-UniRule"/>
</dbReference>
<dbReference type="GO" id="GO:0016491">
    <property type="term" value="F:oxidoreductase activity"/>
    <property type="evidence" value="ECO:0007669"/>
    <property type="project" value="InterPro"/>
</dbReference>
<dbReference type="CDD" id="cd02439">
    <property type="entry name" value="DMB-PRT_CobT"/>
    <property type="match status" value="1"/>
</dbReference>
<keyword evidence="7 11" id="KW-0328">Glycosyltransferase</keyword>
<dbReference type="GO" id="GO:0009236">
    <property type="term" value="P:cobalamin biosynthetic process"/>
    <property type="evidence" value="ECO:0007669"/>
    <property type="project" value="UniProtKB-UniRule"/>
</dbReference>
<keyword evidence="8 11" id="KW-0808">Transferase</keyword>
<dbReference type="FunFam" id="3.40.50.10210:FF:000001">
    <property type="entry name" value="Nicotinate-nucleotide--dimethylbenzimidazole phosphoribosyltransferase"/>
    <property type="match status" value="1"/>
</dbReference>
<comment type="caution">
    <text evidence="13">The sequence shown here is derived from an EMBL/GenBank/DDBJ whole genome shotgun (WGS) entry which is preliminary data.</text>
</comment>
<evidence type="ECO:0000256" key="11">
    <source>
        <dbReference type="HAMAP-Rule" id="MF_00230"/>
    </source>
</evidence>
<dbReference type="Proteomes" id="UP000245380">
    <property type="component" value="Unassembled WGS sequence"/>
</dbReference>
<dbReference type="Gene3D" id="3.40.50.10210">
    <property type="match status" value="1"/>
</dbReference>
<dbReference type="Gene3D" id="3.40.109.10">
    <property type="entry name" value="NADH Oxidase"/>
    <property type="match status" value="1"/>
</dbReference>
<accession>A0A2U3D8S0</accession>